<keyword evidence="1" id="KW-0805">Transcription regulation</keyword>
<dbReference type="InterPro" id="IPR050109">
    <property type="entry name" value="HTH-type_TetR-like_transc_reg"/>
</dbReference>
<dbReference type="GO" id="GO:0003700">
    <property type="term" value="F:DNA-binding transcription factor activity"/>
    <property type="evidence" value="ECO:0007669"/>
    <property type="project" value="TreeGrafter"/>
</dbReference>
<keyword evidence="7" id="KW-1185">Reference proteome</keyword>
<evidence type="ECO:0000259" key="5">
    <source>
        <dbReference type="PROSITE" id="PS50977"/>
    </source>
</evidence>
<dbReference type="PROSITE" id="PS50977">
    <property type="entry name" value="HTH_TETR_2"/>
    <property type="match status" value="1"/>
</dbReference>
<dbReference type="AlphaFoldDB" id="A0A1H0J6V8"/>
<dbReference type="PANTHER" id="PTHR30055:SF234">
    <property type="entry name" value="HTH-TYPE TRANSCRIPTIONAL REGULATOR BETI"/>
    <property type="match status" value="1"/>
</dbReference>
<dbReference type="PRINTS" id="PR00455">
    <property type="entry name" value="HTHTETR"/>
</dbReference>
<dbReference type="Pfam" id="PF00440">
    <property type="entry name" value="TetR_N"/>
    <property type="match status" value="1"/>
</dbReference>
<dbReference type="STRING" id="1005944.SAMN05192576_3928"/>
<feature type="domain" description="HTH tetR-type" evidence="5">
    <location>
        <begin position="7"/>
        <end position="67"/>
    </location>
</feature>
<dbReference type="OrthoDB" id="5112469at2"/>
<evidence type="ECO:0000256" key="1">
    <source>
        <dbReference type="ARBA" id="ARBA00023015"/>
    </source>
</evidence>
<evidence type="ECO:0000256" key="3">
    <source>
        <dbReference type="ARBA" id="ARBA00023163"/>
    </source>
</evidence>
<evidence type="ECO:0000256" key="2">
    <source>
        <dbReference type="ARBA" id="ARBA00023125"/>
    </source>
</evidence>
<dbReference type="Gene3D" id="1.10.357.10">
    <property type="entry name" value="Tetracycline Repressor, domain 2"/>
    <property type="match status" value="1"/>
</dbReference>
<keyword evidence="2 4" id="KW-0238">DNA-binding</keyword>
<feature type="DNA-binding region" description="H-T-H motif" evidence="4">
    <location>
        <begin position="30"/>
        <end position="49"/>
    </location>
</feature>
<protein>
    <submittedName>
        <fullName evidence="6">Transcriptional regulator, TetR family</fullName>
    </submittedName>
</protein>
<dbReference type="Proteomes" id="UP000199004">
    <property type="component" value="Unassembled WGS sequence"/>
</dbReference>
<accession>A0A1H0J6V8</accession>
<name>A0A1H0J6V8_9ACTN</name>
<dbReference type="GO" id="GO:0000976">
    <property type="term" value="F:transcription cis-regulatory region binding"/>
    <property type="evidence" value="ECO:0007669"/>
    <property type="project" value="TreeGrafter"/>
</dbReference>
<dbReference type="RefSeq" id="WP_091026501.1">
    <property type="nucleotide sequence ID" value="NZ_BKAE01000012.1"/>
</dbReference>
<sequence>MARSIPPKRLPAVIDAAAQVFVTHGFRRAQMQDVADVLGLAKGTLYGYAASKDALFAAAVRWGDALEPLPALSELPLPAASEGELADLVTSRLAAELPNLALTRALQRASLPASPEEASAELASIVTDLFHRLARHRVAIKLVDRCAPELPELARVWFETGRSTQMSAMEGYLDSRQSAGLLTMPGPTPIVARTIVELCVLWAVHYQFDPAPAARPKPSDDSLAATTAALIARSTALDERYPS</sequence>
<gene>
    <name evidence="6" type="ORF">SAMN05192576_3928</name>
</gene>
<dbReference type="InterPro" id="IPR009057">
    <property type="entry name" value="Homeodomain-like_sf"/>
</dbReference>
<reference evidence="6 7" key="1">
    <citation type="submission" date="2016-10" db="EMBL/GenBank/DDBJ databases">
        <authorList>
            <person name="de Groot N.N."/>
        </authorList>
    </citation>
    <scope>NUCLEOTIDE SEQUENCE [LARGE SCALE GENOMIC DNA]</scope>
    <source>
        <strain evidence="6 7">CGMCC 1.11147</strain>
    </source>
</reference>
<keyword evidence="3" id="KW-0804">Transcription</keyword>
<evidence type="ECO:0000313" key="6">
    <source>
        <dbReference type="EMBL" id="SDO39394.1"/>
    </source>
</evidence>
<dbReference type="EMBL" id="FNIC01000008">
    <property type="protein sequence ID" value="SDO39394.1"/>
    <property type="molecule type" value="Genomic_DNA"/>
</dbReference>
<evidence type="ECO:0000313" key="7">
    <source>
        <dbReference type="Proteomes" id="UP000199004"/>
    </source>
</evidence>
<dbReference type="InterPro" id="IPR001647">
    <property type="entry name" value="HTH_TetR"/>
</dbReference>
<organism evidence="6 7">
    <name type="scientific">Nocardioides szechwanensis</name>
    <dbReference type="NCBI Taxonomy" id="1005944"/>
    <lineage>
        <taxon>Bacteria</taxon>
        <taxon>Bacillati</taxon>
        <taxon>Actinomycetota</taxon>
        <taxon>Actinomycetes</taxon>
        <taxon>Propionibacteriales</taxon>
        <taxon>Nocardioidaceae</taxon>
        <taxon>Nocardioides</taxon>
    </lineage>
</organism>
<proteinExistence type="predicted"/>
<dbReference type="SUPFAM" id="SSF46689">
    <property type="entry name" value="Homeodomain-like"/>
    <property type="match status" value="1"/>
</dbReference>
<evidence type="ECO:0000256" key="4">
    <source>
        <dbReference type="PROSITE-ProRule" id="PRU00335"/>
    </source>
</evidence>
<dbReference type="Gene3D" id="1.10.10.60">
    <property type="entry name" value="Homeodomain-like"/>
    <property type="match status" value="1"/>
</dbReference>
<dbReference type="PANTHER" id="PTHR30055">
    <property type="entry name" value="HTH-TYPE TRANSCRIPTIONAL REGULATOR RUTR"/>
    <property type="match status" value="1"/>
</dbReference>